<gene>
    <name evidence="4" type="ORF">HEB94_000005</name>
</gene>
<keyword evidence="3" id="KW-0804">Transcription</keyword>
<keyword evidence="5" id="KW-1185">Reference proteome</keyword>
<evidence type="ECO:0000256" key="1">
    <source>
        <dbReference type="ARBA" id="ARBA00023015"/>
    </source>
</evidence>
<proteinExistence type="predicted"/>
<dbReference type="InterPro" id="IPR008920">
    <property type="entry name" value="TF_FadR/GntR_C"/>
</dbReference>
<reference evidence="4" key="1">
    <citation type="submission" date="2020-10" db="EMBL/GenBank/DDBJ databases">
        <title>Sequencing the genomes of 1000 actinobacteria strains.</title>
        <authorList>
            <person name="Klenk H.-P."/>
        </authorList>
    </citation>
    <scope>NUCLEOTIDE SEQUENCE</scope>
    <source>
        <strain evidence="4">DSM 45354</strain>
    </source>
</reference>
<evidence type="ECO:0000313" key="5">
    <source>
        <dbReference type="Proteomes" id="UP000638648"/>
    </source>
</evidence>
<keyword evidence="1" id="KW-0805">Transcription regulation</keyword>
<accession>A0A927MNE6</accession>
<dbReference type="GO" id="GO:0003677">
    <property type="term" value="F:DNA binding"/>
    <property type="evidence" value="ECO:0007669"/>
    <property type="project" value="UniProtKB-KW"/>
</dbReference>
<comment type="caution">
    <text evidence="4">The sequence shown here is derived from an EMBL/GenBank/DDBJ whole genome shotgun (WGS) entry which is preliminary data.</text>
</comment>
<evidence type="ECO:0000256" key="3">
    <source>
        <dbReference type="ARBA" id="ARBA00023163"/>
    </source>
</evidence>
<dbReference type="Gene3D" id="1.20.120.530">
    <property type="entry name" value="GntR ligand-binding domain-like"/>
    <property type="match status" value="1"/>
</dbReference>
<organism evidence="4 5">
    <name type="scientific">Actinopolymorpha pittospori</name>
    <dbReference type="NCBI Taxonomy" id="648752"/>
    <lineage>
        <taxon>Bacteria</taxon>
        <taxon>Bacillati</taxon>
        <taxon>Actinomycetota</taxon>
        <taxon>Actinomycetes</taxon>
        <taxon>Propionibacteriales</taxon>
        <taxon>Actinopolymorphaceae</taxon>
        <taxon>Actinopolymorpha</taxon>
    </lineage>
</organism>
<name>A0A927MNE6_9ACTN</name>
<dbReference type="Proteomes" id="UP000638648">
    <property type="component" value="Unassembled WGS sequence"/>
</dbReference>
<keyword evidence="2 4" id="KW-0238">DNA-binding</keyword>
<evidence type="ECO:0000313" key="4">
    <source>
        <dbReference type="EMBL" id="MBE1603157.1"/>
    </source>
</evidence>
<sequence>MHRAPSRALQAAIADIARNTERYRLADTGLDSAYLVAAQAEHRQLYTLLRQGRGEELERLHRRHAMTYVDHLIRGQESEPRAHHQG</sequence>
<dbReference type="AlphaFoldDB" id="A0A927MNE6"/>
<protein>
    <submittedName>
        <fullName evidence="4">DNA-binding FadR family transcriptional regulator</fullName>
    </submittedName>
</protein>
<evidence type="ECO:0000256" key="2">
    <source>
        <dbReference type="ARBA" id="ARBA00023125"/>
    </source>
</evidence>
<dbReference type="EMBL" id="JADBEM010000001">
    <property type="protein sequence ID" value="MBE1603157.1"/>
    <property type="molecule type" value="Genomic_DNA"/>
</dbReference>